<dbReference type="GO" id="GO:0016887">
    <property type="term" value="F:ATP hydrolysis activity"/>
    <property type="evidence" value="ECO:0007669"/>
    <property type="project" value="InterPro"/>
</dbReference>
<dbReference type="InterPro" id="IPR003959">
    <property type="entry name" value="ATPase_AAA_core"/>
</dbReference>
<dbReference type="GO" id="GO:0051603">
    <property type="term" value="P:proteolysis involved in protein catabolic process"/>
    <property type="evidence" value="ECO:0007669"/>
    <property type="project" value="TreeGrafter"/>
</dbReference>
<dbReference type="SMART" id="SM00382">
    <property type="entry name" value="AAA"/>
    <property type="match status" value="1"/>
</dbReference>
<evidence type="ECO:0000313" key="6">
    <source>
        <dbReference type="EMBL" id="SHJ82787.1"/>
    </source>
</evidence>
<protein>
    <submittedName>
        <fullName evidence="6">Endopeptidase Clp ATP-binding regulatory subunit (ClpX)</fullName>
    </submittedName>
</protein>
<dbReference type="InterPro" id="IPR027417">
    <property type="entry name" value="P-loop_NTPase"/>
</dbReference>
<dbReference type="PANTHER" id="PTHR48102">
    <property type="entry name" value="ATP-DEPENDENT CLP PROTEASE ATP-BINDING SUBUNIT CLPX-LIKE, MITOCHONDRIAL-RELATED"/>
    <property type="match status" value="1"/>
</dbReference>
<evidence type="ECO:0000259" key="5">
    <source>
        <dbReference type="SMART" id="SM01086"/>
    </source>
</evidence>
<gene>
    <name evidence="6" type="ORF">SAMN02745181_2731</name>
</gene>
<dbReference type="Pfam" id="PF10431">
    <property type="entry name" value="ClpB_D2-small"/>
    <property type="match status" value="1"/>
</dbReference>
<dbReference type="EMBL" id="FQYR01000004">
    <property type="protein sequence ID" value="SHJ82787.1"/>
    <property type="molecule type" value="Genomic_DNA"/>
</dbReference>
<keyword evidence="3" id="KW-0143">Chaperone</keyword>
<evidence type="ECO:0000259" key="4">
    <source>
        <dbReference type="SMART" id="SM00382"/>
    </source>
</evidence>
<dbReference type="Gene3D" id="3.40.50.300">
    <property type="entry name" value="P-loop containing nucleotide triphosphate hydrolases"/>
    <property type="match status" value="1"/>
</dbReference>
<dbReference type="InParanoid" id="A0A1M6MH67"/>
<dbReference type="PANTHER" id="PTHR48102:SF7">
    <property type="entry name" value="ATP-DEPENDENT CLP PROTEASE ATP-BINDING SUBUNIT CLPX-LIKE, MITOCHONDRIAL"/>
    <property type="match status" value="1"/>
</dbReference>
<feature type="domain" description="AAA+ ATPase" evidence="4">
    <location>
        <begin position="121"/>
        <end position="297"/>
    </location>
</feature>
<dbReference type="RefSeq" id="WP_200797122.1">
    <property type="nucleotide sequence ID" value="NZ_FQYR01000004.1"/>
</dbReference>
<dbReference type="GO" id="GO:0005524">
    <property type="term" value="F:ATP binding"/>
    <property type="evidence" value="ECO:0007669"/>
    <property type="project" value="UniProtKB-KW"/>
</dbReference>
<keyword evidence="1" id="KW-0547">Nucleotide-binding</keyword>
<reference evidence="6 7" key="1">
    <citation type="submission" date="2016-11" db="EMBL/GenBank/DDBJ databases">
        <authorList>
            <person name="Jaros S."/>
            <person name="Januszkiewicz K."/>
            <person name="Wedrychowicz H."/>
        </authorList>
    </citation>
    <scope>NUCLEOTIDE SEQUENCE [LARGE SCALE GENOMIC DNA]</scope>
    <source>
        <strain evidence="6 7">DSM 18772</strain>
    </source>
</reference>
<dbReference type="InterPro" id="IPR050052">
    <property type="entry name" value="ATP-dep_Clp_protease_ClpX"/>
</dbReference>
<organism evidence="6 7">
    <name type="scientific">Rubritalea squalenifaciens DSM 18772</name>
    <dbReference type="NCBI Taxonomy" id="1123071"/>
    <lineage>
        <taxon>Bacteria</taxon>
        <taxon>Pseudomonadati</taxon>
        <taxon>Verrucomicrobiota</taxon>
        <taxon>Verrucomicrobiia</taxon>
        <taxon>Verrucomicrobiales</taxon>
        <taxon>Rubritaleaceae</taxon>
        <taxon>Rubritalea</taxon>
    </lineage>
</organism>
<name>A0A1M6MH67_9BACT</name>
<accession>A0A1M6MH67</accession>
<keyword evidence="7" id="KW-1185">Reference proteome</keyword>
<dbReference type="Pfam" id="PF07724">
    <property type="entry name" value="AAA_2"/>
    <property type="match status" value="1"/>
</dbReference>
<dbReference type="STRING" id="1123071.SAMN02745181_2731"/>
<evidence type="ECO:0000313" key="7">
    <source>
        <dbReference type="Proteomes" id="UP000184510"/>
    </source>
</evidence>
<keyword evidence="2 6" id="KW-0067">ATP-binding</keyword>
<feature type="domain" description="Clp ATPase C-terminal" evidence="5">
    <location>
        <begin position="333"/>
        <end position="425"/>
    </location>
</feature>
<evidence type="ECO:0000256" key="3">
    <source>
        <dbReference type="ARBA" id="ARBA00023186"/>
    </source>
</evidence>
<dbReference type="SUPFAM" id="SSF52540">
    <property type="entry name" value="P-loop containing nucleoside triphosphate hydrolases"/>
    <property type="match status" value="1"/>
</dbReference>
<dbReference type="AlphaFoldDB" id="A0A1M6MH67"/>
<evidence type="ECO:0000256" key="1">
    <source>
        <dbReference type="ARBA" id="ARBA00022741"/>
    </source>
</evidence>
<proteinExistence type="predicted"/>
<dbReference type="SMART" id="SM01086">
    <property type="entry name" value="ClpB_D2-small"/>
    <property type="match status" value="1"/>
</dbReference>
<dbReference type="InterPro" id="IPR019489">
    <property type="entry name" value="Clp_ATPase_C"/>
</dbReference>
<dbReference type="Proteomes" id="UP000184510">
    <property type="component" value="Unassembled WGS sequence"/>
</dbReference>
<evidence type="ECO:0000256" key="2">
    <source>
        <dbReference type="ARBA" id="ARBA00022840"/>
    </source>
</evidence>
<dbReference type="InterPro" id="IPR003593">
    <property type="entry name" value="AAA+_ATPase"/>
</dbReference>
<dbReference type="Gene3D" id="1.10.8.60">
    <property type="match status" value="1"/>
</dbReference>
<sequence length="541" mass="61035">MSEKDKDKPDESKEIQKTLEDLFKRLGGITIPVGGASAFSEQRAAEGKGDAEPSKMQNSEEIFSFNYRPREIKAHLDRFVIRQDEAKKALSIAVCDHYNHAKYIKAYERDHGDLPAGFEYQKQNVIVVGPTGVGKTYLVKHIAELIGVPFVKADATKFSETGYVGGDVDDLVRDLVRKADGDVELAEYGIIYIDEIDKLASKGGNTIGRDVSGRGVQTTLLKLMEETEVALRNPMDMKGQMMAMMDMQSGRKPQKETINTRNILFIVSGAFSGLEKLISKRVQSSRIGFQVDAKEEVLDRELFRHVNTQDFIDFGFEAEFIGRLPVRVVCEKLEKKDFVNIMKYSEGSLLRQYEREFEAYGISAKFEDSAIEYVAELAEKENTGARALMTVLAAQLRDFKFELPGTSITELPVNRELMEHKSAVLEKYREEGTRIDMAKVRDEVEFFTKEFRAKHKVKISFSEEAIACLADISAEQGRSVLQICHDKFKDYQFGLKLVQRNTGLDTFELPKESTIDSDKYLSDLVVQSYDASKPADDNLSG</sequence>